<sequence>MVSTSKALNRFGRSRFEPMFSSKNSNTKILSFSPSPTQIEPTYTPAANQNLGLTSKRAQAHLIRCLELAGIKDQRVLNAMRQVPRHVFVDQGLASRAYENDALPIGYGQTISQPWIVARMVALLLEDHLPQRVLEIGAGCGYQTAVLTHLIPQVFALERIAPLYELAQRNLQELGVIEQVRLKFGDGIQGWPDAAPFDAIIVAAAGPQIPKQLLEQLAIGGCLVAPEGDLYQRLVYIRRCGVSQWQRHELETVRFVPLKSGTQI</sequence>
<keyword evidence="6 7" id="KW-0949">S-adenosyl-L-methionine</keyword>
<evidence type="ECO:0000256" key="4">
    <source>
        <dbReference type="ARBA" id="ARBA00022603"/>
    </source>
</evidence>
<evidence type="ECO:0000256" key="7">
    <source>
        <dbReference type="HAMAP-Rule" id="MF_00090"/>
    </source>
</evidence>
<dbReference type="SUPFAM" id="SSF53335">
    <property type="entry name" value="S-adenosyl-L-methionine-dependent methyltransferases"/>
    <property type="match status" value="1"/>
</dbReference>
<feature type="active site" evidence="7">
    <location>
        <position position="112"/>
    </location>
</feature>
<dbReference type="GO" id="GO:0005737">
    <property type="term" value="C:cytoplasm"/>
    <property type="evidence" value="ECO:0007669"/>
    <property type="project" value="UniProtKB-SubCell"/>
</dbReference>
<protein>
    <recommendedName>
        <fullName evidence="7">Protein-L-isoaspartate O-methyltransferase</fullName>
        <ecNumber evidence="7">2.1.1.77</ecNumber>
    </recommendedName>
    <alternativeName>
        <fullName evidence="7">L-isoaspartyl protein carboxyl methyltransferase</fullName>
    </alternativeName>
    <alternativeName>
        <fullName evidence="7">Protein L-isoaspartyl methyltransferase</fullName>
    </alternativeName>
    <alternativeName>
        <fullName evidence="7">Protein-beta-aspartate methyltransferase</fullName>
        <shortName evidence="7">PIMT</shortName>
    </alternativeName>
</protein>
<keyword evidence="4 7" id="KW-0489">Methyltransferase</keyword>
<gene>
    <name evidence="7" type="primary">pcm</name>
    <name evidence="8" type="ORF">PAEH1_02315</name>
</gene>
<evidence type="ECO:0000313" key="8">
    <source>
        <dbReference type="EMBL" id="AQS52278.1"/>
    </source>
</evidence>
<evidence type="ECO:0000256" key="1">
    <source>
        <dbReference type="ARBA" id="ARBA00004496"/>
    </source>
</evidence>
<dbReference type="KEGG" id="phn:PAEH1_02315"/>
<organism evidence="8 9">
    <name type="scientific">Paenalcaligenes hominis</name>
    <dbReference type="NCBI Taxonomy" id="643674"/>
    <lineage>
        <taxon>Bacteria</taxon>
        <taxon>Pseudomonadati</taxon>
        <taxon>Pseudomonadota</taxon>
        <taxon>Betaproteobacteria</taxon>
        <taxon>Burkholderiales</taxon>
        <taxon>Alcaligenaceae</taxon>
        <taxon>Paenalcaligenes</taxon>
    </lineage>
</organism>
<comment type="catalytic activity">
    <reaction evidence="7">
        <text>[protein]-L-isoaspartate + S-adenosyl-L-methionine = [protein]-L-isoaspartate alpha-methyl ester + S-adenosyl-L-homocysteine</text>
        <dbReference type="Rhea" id="RHEA:12705"/>
        <dbReference type="Rhea" id="RHEA-COMP:12143"/>
        <dbReference type="Rhea" id="RHEA-COMP:12144"/>
        <dbReference type="ChEBI" id="CHEBI:57856"/>
        <dbReference type="ChEBI" id="CHEBI:59789"/>
        <dbReference type="ChEBI" id="CHEBI:90596"/>
        <dbReference type="ChEBI" id="CHEBI:90598"/>
        <dbReference type="EC" id="2.1.1.77"/>
    </reaction>
</comment>
<dbReference type="FunFam" id="3.40.50.150:FF:000010">
    <property type="entry name" value="Protein-L-isoaspartate O-methyltransferase"/>
    <property type="match status" value="1"/>
</dbReference>
<dbReference type="GO" id="GO:0032259">
    <property type="term" value="P:methylation"/>
    <property type="evidence" value="ECO:0007669"/>
    <property type="project" value="UniProtKB-KW"/>
</dbReference>
<evidence type="ECO:0000256" key="2">
    <source>
        <dbReference type="ARBA" id="ARBA00005369"/>
    </source>
</evidence>
<dbReference type="Pfam" id="PF01135">
    <property type="entry name" value="PCMT"/>
    <property type="match status" value="1"/>
</dbReference>
<evidence type="ECO:0000256" key="3">
    <source>
        <dbReference type="ARBA" id="ARBA00022490"/>
    </source>
</evidence>
<dbReference type="InterPro" id="IPR000682">
    <property type="entry name" value="PCMT"/>
</dbReference>
<evidence type="ECO:0000313" key="9">
    <source>
        <dbReference type="Proteomes" id="UP000189369"/>
    </source>
</evidence>
<dbReference type="HAMAP" id="MF_00090">
    <property type="entry name" value="PIMT"/>
    <property type="match status" value="1"/>
</dbReference>
<keyword evidence="3 7" id="KW-0963">Cytoplasm</keyword>
<dbReference type="EMBL" id="CP019697">
    <property type="protein sequence ID" value="AQS52278.1"/>
    <property type="molecule type" value="Genomic_DNA"/>
</dbReference>
<dbReference type="STRING" id="643674.PAEH1_02315"/>
<reference evidence="8 9" key="1">
    <citation type="submission" date="2017-01" db="EMBL/GenBank/DDBJ databases">
        <title>Complete Genome Sequence of Paenalcaligenes hominis, Isolated from a paraplegic Patient with neurogenic bladder.</title>
        <authorList>
            <person name="Mukhopadhyay R."/>
            <person name="Joaquin J."/>
            <person name="Hogue R."/>
            <person name="Kilaru A."/>
            <person name="Jospin G."/>
            <person name="Mars K."/>
            <person name="Eisen J.A."/>
            <person name="Chaturvedi V."/>
        </authorList>
    </citation>
    <scope>NUCLEOTIDE SEQUENCE [LARGE SCALE GENOMIC DNA]</scope>
    <source>
        <strain evidence="8 9">15S00501</strain>
    </source>
</reference>
<dbReference type="InterPro" id="IPR029063">
    <property type="entry name" value="SAM-dependent_MTases_sf"/>
</dbReference>
<name>A0A1U9K2L8_9BURK</name>
<dbReference type="EC" id="2.1.1.77" evidence="7"/>
<dbReference type="OrthoDB" id="9810066at2"/>
<dbReference type="Gene3D" id="3.40.50.150">
    <property type="entry name" value="Vaccinia Virus protein VP39"/>
    <property type="match status" value="1"/>
</dbReference>
<dbReference type="AlphaFoldDB" id="A0A1U9K2L8"/>
<accession>A0A1U9K2L8</accession>
<dbReference type="PROSITE" id="PS01279">
    <property type="entry name" value="PCMT"/>
    <property type="match status" value="1"/>
</dbReference>
<dbReference type="Proteomes" id="UP000189369">
    <property type="component" value="Chromosome"/>
</dbReference>
<dbReference type="GO" id="GO:0004719">
    <property type="term" value="F:protein-L-isoaspartate (D-aspartate) O-methyltransferase activity"/>
    <property type="evidence" value="ECO:0007669"/>
    <property type="project" value="UniProtKB-UniRule"/>
</dbReference>
<dbReference type="GO" id="GO:0030091">
    <property type="term" value="P:protein repair"/>
    <property type="evidence" value="ECO:0007669"/>
    <property type="project" value="UniProtKB-UniRule"/>
</dbReference>
<comment type="subcellular location">
    <subcellularLocation>
        <location evidence="1 7">Cytoplasm</location>
    </subcellularLocation>
</comment>
<comment type="function">
    <text evidence="7">Catalyzes the methyl esterification of L-isoaspartyl residues in peptides and proteins that result from spontaneous decomposition of normal L-aspartyl and L-asparaginyl residues. It plays a role in the repair and/or degradation of damaged proteins.</text>
</comment>
<proteinExistence type="inferred from homology"/>
<dbReference type="PANTHER" id="PTHR11579">
    <property type="entry name" value="PROTEIN-L-ISOASPARTATE O-METHYLTRANSFERASE"/>
    <property type="match status" value="1"/>
</dbReference>
<evidence type="ECO:0000256" key="5">
    <source>
        <dbReference type="ARBA" id="ARBA00022679"/>
    </source>
</evidence>
<dbReference type="NCBIfam" id="TIGR00080">
    <property type="entry name" value="pimt"/>
    <property type="match status" value="1"/>
</dbReference>
<keyword evidence="5 7" id="KW-0808">Transferase</keyword>
<dbReference type="NCBIfam" id="NF001453">
    <property type="entry name" value="PRK00312.1"/>
    <property type="match status" value="1"/>
</dbReference>
<dbReference type="PANTHER" id="PTHR11579:SF0">
    <property type="entry name" value="PROTEIN-L-ISOASPARTATE(D-ASPARTATE) O-METHYLTRANSFERASE"/>
    <property type="match status" value="1"/>
</dbReference>
<comment type="similarity">
    <text evidence="2 7">Belongs to the methyltransferase superfamily. L-isoaspartyl/D-aspartyl protein methyltransferase family.</text>
</comment>
<dbReference type="CDD" id="cd02440">
    <property type="entry name" value="AdoMet_MTases"/>
    <property type="match status" value="1"/>
</dbReference>
<evidence type="ECO:0000256" key="6">
    <source>
        <dbReference type="ARBA" id="ARBA00022691"/>
    </source>
</evidence>